<evidence type="ECO:0000313" key="3">
    <source>
        <dbReference type="Proteomes" id="UP000191144"/>
    </source>
</evidence>
<keyword evidence="3" id="KW-1185">Reference proteome</keyword>
<dbReference type="Proteomes" id="UP000191144">
    <property type="component" value="Chromosome A"/>
</dbReference>
<accession>A0A1G4ILG0</accession>
<dbReference type="InterPro" id="IPR018306">
    <property type="entry name" value="Phage_T5_Orf172_DNA-bd"/>
</dbReference>
<dbReference type="PANTHER" id="PTHR28094:SF1">
    <property type="entry name" value="MEIOTICALLY UP-REGULATED GENE 113 PROTEIN"/>
    <property type="match status" value="1"/>
</dbReference>
<protein>
    <submittedName>
        <fullName evidence="2">LAME_0A01024g1_1</fullName>
    </submittedName>
</protein>
<dbReference type="AlphaFoldDB" id="A0A1G4ILG0"/>
<dbReference type="Pfam" id="PF10544">
    <property type="entry name" value="T5orf172"/>
    <property type="match status" value="1"/>
</dbReference>
<dbReference type="InterPro" id="IPR053006">
    <property type="entry name" value="Meiosis_regulatory"/>
</dbReference>
<dbReference type="PANTHER" id="PTHR28094">
    <property type="entry name" value="MEIOTICALLY UP-REGULATED GENE 113 PROTEIN"/>
    <property type="match status" value="1"/>
</dbReference>
<proteinExistence type="predicted"/>
<dbReference type="OrthoDB" id="4074785at2759"/>
<gene>
    <name evidence="2" type="ORF">LAME_0A01024G</name>
</gene>
<evidence type="ECO:0000313" key="2">
    <source>
        <dbReference type="EMBL" id="SCU77406.1"/>
    </source>
</evidence>
<dbReference type="EMBL" id="LT598483">
    <property type="protein sequence ID" value="SCU77406.1"/>
    <property type="molecule type" value="Genomic_DNA"/>
</dbReference>
<evidence type="ECO:0000259" key="1">
    <source>
        <dbReference type="SMART" id="SM00974"/>
    </source>
</evidence>
<reference evidence="3" key="1">
    <citation type="submission" date="2016-03" db="EMBL/GenBank/DDBJ databases">
        <authorList>
            <person name="Devillers Hugo."/>
        </authorList>
    </citation>
    <scope>NUCLEOTIDE SEQUENCE [LARGE SCALE GENOMIC DNA]</scope>
</reference>
<feature type="domain" description="Bacteriophage T5 Orf172 DNA-binding" evidence="1">
    <location>
        <begin position="36"/>
        <end position="192"/>
    </location>
</feature>
<name>A0A1G4ILG0_9SACH</name>
<organism evidence="2 3">
    <name type="scientific">Lachancea meyersii CBS 8951</name>
    <dbReference type="NCBI Taxonomy" id="1266667"/>
    <lineage>
        <taxon>Eukaryota</taxon>
        <taxon>Fungi</taxon>
        <taxon>Dikarya</taxon>
        <taxon>Ascomycota</taxon>
        <taxon>Saccharomycotina</taxon>
        <taxon>Saccharomycetes</taxon>
        <taxon>Saccharomycetales</taxon>
        <taxon>Saccharomycetaceae</taxon>
        <taxon>Lachancea</taxon>
    </lineage>
</organism>
<dbReference type="SMART" id="SM00974">
    <property type="entry name" value="T5orf172"/>
    <property type="match status" value="1"/>
</dbReference>
<sequence>MFESIVSGREGRLKWLNMDYSIVRKNQSLPLSQWTGQDQILMKVGMTRKATVLARLLEWENSCKHPITGLDLSKVEQLHRLSVRNQSRPKHSSSLVRLFRKLSISKTQKAQKAQKNAPNLDKIPSFRDGGFYVTEGRSLELIETKIHQLLWKKYGQGLIYCYGCKNEQGQPKRHREWFMVPLDQVKDIFWAISAICSES</sequence>